<evidence type="ECO:0000313" key="1">
    <source>
        <dbReference type="EMBL" id="GAA3586752.1"/>
    </source>
</evidence>
<dbReference type="EMBL" id="BAAAZN010000034">
    <property type="protein sequence ID" value="GAA3586752.1"/>
    <property type="molecule type" value="Genomic_DNA"/>
</dbReference>
<accession>A0ABP6YMN1</accession>
<organism evidence="1 2">
    <name type="scientific">Amycolatopsis ultiminotia</name>
    <dbReference type="NCBI Taxonomy" id="543629"/>
    <lineage>
        <taxon>Bacteria</taxon>
        <taxon>Bacillati</taxon>
        <taxon>Actinomycetota</taxon>
        <taxon>Actinomycetes</taxon>
        <taxon>Pseudonocardiales</taxon>
        <taxon>Pseudonocardiaceae</taxon>
        <taxon>Amycolatopsis</taxon>
    </lineage>
</organism>
<comment type="caution">
    <text evidence="1">The sequence shown here is derived from an EMBL/GenBank/DDBJ whole genome shotgun (WGS) entry which is preliminary data.</text>
</comment>
<dbReference type="Proteomes" id="UP001500689">
    <property type="component" value="Unassembled WGS sequence"/>
</dbReference>
<name>A0ABP6YMN1_9PSEU</name>
<sequence>MRDLLRLCLSSTRPAQVGHKRHRWERRVLPPPVDRGVMSNEHNTRFLEPWPIRVSILPNATDTLAHRGHR</sequence>
<reference evidence="2" key="1">
    <citation type="journal article" date="2019" name="Int. J. Syst. Evol. Microbiol.">
        <title>The Global Catalogue of Microorganisms (GCM) 10K type strain sequencing project: providing services to taxonomists for standard genome sequencing and annotation.</title>
        <authorList>
            <consortium name="The Broad Institute Genomics Platform"/>
            <consortium name="The Broad Institute Genome Sequencing Center for Infectious Disease"/>
            <person name="Wu L."/>
            <person name="Ma J."/>
        </authorList>
    </citation>
    <scope>NUCLEOTIDE SEQUENCE [LARGE SCALE GENOMIC DNA]</scope>
    <source>
        <strain evidence="2">JCM 16898</strain>
    </source>
</reference>
<gene>
    <name evidence="1" type="ORF">GCM10022222_84320</name>
</gene>
<proteinExistence type="predicted"/>
<keyword evidence="2" id="KW-1185">Reference proteome</keyword>
<protein>
    <submittedName>
        <fullName evidence="1">Uncharacterized protein</fullName>
    </submittedName>
</protein>
<evidence type="ECO:0000313" key="2">
    <source>
        <dbReference type="Proteomes" id="UP001500689"/>
    </source>
</evidence>